<protein>
    <submittedName>
        <fullName evidence="3">Glycosyltransferase family 2 protein</fullName>
    </submittedName>
</protein>
<accession>A0ABV8LWS1</accession>
<evidence type="ECO:0000313" key="3">
    <source>
        <dbReference type="EMBL" id="MFC4134793.1"/>
    </source>
</evidence>
<sequence length="431" mass="48523">MPVHSDKLGWPEVLRRRQVVAFGIRLLARSSNVRSQQPGATLSVVVPVYRVEAYLEQCLDSVLSNPTSDIEVIAVDDASPDGCGAILDRYAEGDDRLRVLHLPVNRGLGQARNAGMDEARGRYIWFVDSDDWLPAGAVEAVLEKLRRSSPDLLIIDHAEVLPGGLLVRPRLADVLDDATAPLRLSQRPELLRLAQSACTKIVSADFVRSQRLRFLPGWYEDSYFSHLALIAAGEIDVLPEYAYCYRLQTPGSITNSLSARHFEVFDQYAQLFAAVDALPNVPDQVRAELFRVMLNHYLVILGNRWRLPPSERRRFFARIVHEYAARLPANGYARPEGADAMKHWLVRRDAFSIYESMRRANVFLARQATGRLDESPHPELMPDTRRRLEDGSSSIIRTAAPRQRLDDGPWSSPLAHTGPRVPAPDEPQRDQ</sequence>
<comment type="caution">
    <text evidence="3">The sequence shown here is derived from an EMBL/GenBank/DDBJ whole genome shotgun (WGS) entry which is preliminary data.</text>
</comment>
<evidence type="ECO:0000313" key="4">
    <source>
        <dbReference type="Proteomes" id="UP001595816"/>
    </source>
</evidence>
<dbReference type="PANTHER" id="PTHR22916:SF3">
    <property type="entry name" value="UDP-GLCNAC:BETAGAL BETA-1,3-N-ACETYLGLUCOSAMINYLTRANSFERASE-LIKE PROTEIN 1"/>
    <property type="match status" value="1"/>
</dbReference>
<keyword evidence="4" id="KW-1185">Reference proteome</keyword>
<dbReference type="CDD" id="cd00761">
    <property type="entry name" value="Glyco_tranf_GTA_type"/>
    <property type="match status" value="1"/>
</dbReference>
<gene>
    <name evidence="3" type="ORF">ACFOZ4_29645</name>
</gene>
<reference evidence="4" key="1">
    <citation type="journal article" date="2019" name="Int. J. Syst. Evol. Microbiol.">
        <title>The Global Catalogue of Microorganisms (GCM) 10K type strain sequencing project: providing services to taxonomists for standard genome sequencing and annotation.</title>
        <authorList>
            <consortium name="The Broad Institute Genomics Platform"/>
            <consortium name="The Broad Institute Genome Sequencing Center for Infectious Disease"/>
            <person name="Wu L."/>
            <person name="Ma J."/>
        </authorList>
    </citation>
    <scope>NUCLEOTIDE SEQUENCE [LARGE SCALE GENOMIC DNA]</scope>
    <source>
        <strain evidence="4">CGMCC 4.7289</strain>
    </source>
</reference>
<dbReference type="Gene3D" id="3.90.550.10">
    <property type="entry name" value="Spore Coat Polysaccharide Biosynthesis Protein SpsA, Chain A"/>
    <property type="match status" value="1"/>
</dbReference>
<dbReference type="Proteomes" id="UP001595816">
    <property type="component" value="Unassembled WGS sequence"/>
</dbReference>
<dbReference type="InterPro" id="IPR029044">
    <property type="entry name" value="Nucleotide-diphossugar_trans"/>
</dbReference>
<dbReference type="SUPFAM" id="SSF53448">
    <property type="entry name" value="Nucleotide-diphospho-sugar transferases"/>
    <property type="match status" value="1"/>
</dbReference>
<organism evidence="3 4">
    <name type="scientific">Hamadaea flava</name>
    <dbReference type="NCBI Taxonomy" id="1742688"/>
    <lineage>
        <taxon>Bacteria</taxon>
        <taxon>Bacillati</taxon>
        <taxon>Actinomycetota</taxon>
        <taxon>Actinomycetes</taxon>
        <taxon>Micromonosporales</taxon>
        <taxon>Micromonosporaceae</taxon>
        <taxon>Hamadaea</taxon>
    </lineage>
</organism>
<dbReference type="PANTHER" id="PTHR22916">
    <property type="entry name" value="GLYCOSYLTRANSFERASE"/>
    <property type="match status" value="1"/>
</dbReference>
<evidence type="ECO:0000256" key="1">
    <source>
        <dbReference type="SAM" id="MobiDB-lite"/>
    </source>
</evidence>
<dbReference type="RefSeq" id="WP_253761069.1">
    <property type="nucleotide sequence ID" value="NZ_JAMZDZ010000001.1"/>
</dbReference>
<dbReference type="Pfam" id="PF00535">
    <property type="entry name" value="Glycos_transf_2"/>
    <property type="match status" value="1"/>
</dbReference>
<feature type="domain" description="Glycosyltransferase 2-like" evidence="2">
    <location>
        <begin position="43"/>
        <end position="154"/>
    </location>
</feature>
<feature type="compositionally biased region" description="Basic and acidic residues" evidence="1">
    <location>
        <begin position="373"/>
        <end position="390"/>
    </location>
</feature>
<dbReference type="InterPro" id="IPR001173">
    <property type="entry name" value="Glyco_trans_2-like"/>
</dbReference>
<dbReference type="EMBL" id="JBHSAY010000015">
    <property type="protein sequence ID" value="MFC4134793.1"/>
    <property type="molecule type" value="Genomic_DNA"/>
</dbReference>
<proteinExistence type="predicted"/>
<evidence type="ECO:0000259" key="2">
    <source>
        <dbReference type="Pfam" id="PF00535"/>
    </source>
</evidence>
<name>A0ABV8LWS1_9ACTN</name>
<feature type="region of interest" description="Disordered" evidence="1">
    <location>
        <begin position="373"/>
        <end position="431"/>
    </location>
</feature>